<feature type="compositionally biased region" description="Basic and acidic residues" evidence="1">
    <location>
        <begin position="1"/>
        <end position="16"/>
    </location>
</feature>
<name>A0A9W8C7F3_TRIRA</name>
<sequence length="85" mass="10088">MLEEWRNKATLHHSDKSFPGYFRPNFKQRKRTKDNVPKQGSKQPQLTFCQYVFLWSYQVNGVYFYSINMATASLLQCFDSNRVNG</sequence>
<proteinExistence type="predicted"/>
<gene>
    <name evidence="2" type="ORF">IRJ41_022939</name>
</gene>
<protein>
    <submittedName>
        <fullName evidence="2">Uncharacterized protein</fullName>
    </submittedName>
</protein>
<dbReference type="Proteomes" id="UP001059041">
    <property type="component" value="Linkage Group LG5"/>
</dbReference>
<comment type="caution">
    <text evidence="2">The sequence shown here is derived from an EMBL/GenBank/DDBJ whole genome shotgun (WGS) entry which is preliminary data.</text>
</comment>
<organism evidence="2 3">
    <name type="scientific">Triplophysa rosa</name>
    <name type="common">Cave loach</name>
    <dbReference type="NCBI Taxonomy" id="992332"/>
    <lineage>
        <taxon>Eukaryota</taxon>
        <taxon>Metazoa</taxon>
        <taxon>Chordata</taxon>
        <taxon>Craniata</taxon>
        <taxon>Vertebrata</taxon>
        <taxon>Euteleostomi</taxon>
        <taxon>Actinopterygii</taxon>
        <taxon>Neopterygii</taxon>
        <taxon>Teleostei</taxon>
        <taxon>Ostariophysi</taxon>
        <taxon>Cypriniformes</taxon>
        <taxon>Nemacheilidae</taxon>
        <taxon>Triplophysa</taxon>
    </lineage>
</organism>
<evidence type="ECO:0000313" key="3">
    <source>
        <dbReference type="Proteomes" id="UP001059041"/>
    </source>
</evidence>
<keyword evidence="3" id="KW-1185">Reference proteome</keyword>
<evidence type="ECO:0000256" key="1">
    <source>
        <dbReference type="SAM" id="MobiDB-lite"/>
    </source>
</evidence>
<reference evidence="2" key="1">
    <citation type="submission" date="2021-02" db="EMBL/GenBank/DDBJ databases">
        <title>Comparative genomics reveals that relaxation of natural selection precedes convergent phenotypic evolution of cavefish.</title>
        <authorList>
            <person name="Peng Z."/>
        </authorList>
    </citation>
    <scope>NUCLEOTIDE SEQUENCE</scope>
    <source>
        <tissue evidence="2">Muscle</tissue>
    </source>
</reference>
<dbReference type="EMBL" id="JAFHDT010000005">
    <property type="protein sequence ID" value="KAI7810131.1"/>
    <property type="molecule type" value="Genomic_DNA"/>
</dbReference>
<evidence type="ECO:0000313" key="2">
    <source>
        <dbReference type="EMBL" id="KAI7810131.1"/>
    </source>
</evidence>
<feature type="region of interest" description="Disordered" evidence="1">
    <location>
        <begin position="1"/>
        <end position="42"/>
    </location>
</feature>
<dbReference type="AlphaFoldDB" id="A0A9W8C7F3"/>
<accession>A0A9W8C7F3</accession>